<dbReference type="EMBL" id="JBHFQA010000016">
    <property type="protein sequence ID" value="KAL2085798.1"/>
    <property type="molecule type" value="Genomic_DNA"/>
</dbReference>
<evidence type="ECO:0000313" key="2">
    <source>
        <dbReference type="EMBL" id="KAL2083703.1"/>
    </source>
</evidence>
<dbReference type="AlphaFoldDB" id="A0ABD1JF53"/>
<organism evidence="3 4">
    <name type="scientific">Coilia grayii</name>
    <name type="common">Gray's grenadier anchovy</name>
    <dbReference type="NCBI Taxonomy" id="363190"/>
    <lineage>
        <taxon>Eukaryota</taxon>
        <taxon>Metazoa</taxon>
        <taxon>Chordata</taxon>
        <taxon>Craniata</taxon>
        <taxon>Vertebrata</taxon>
        <taxon>Euteleostomi</taxon>
        <taxon>Actinopterygii</taxon>
        <taxon>Neopterygii</taxon>
        <taxon>Teleostei</taxon>
        <taxon>Clupei</taxon>
        <taxon>Clupeiformes</taxon>
        <taxon>Clupeoidei</taxon>
        <taxon>Engraulidae</taxon>
        <taxon>Coilinae</taxon>
        <taxon>Coilia</taxon>
    </lineage>
</organism>
<accession>A0ABD1JF53</accession>
<dbReference type="InterPro" id="IPR032071">
    <property type="entry name" value="DUF4806"/>
</dbReference>
<name>A0ABD1JF53_9TELE</name>
<sequence>MLAKSSTGSREPRLPDDVLLPLQNYEDLNSLEQKLANSHYQKDLTAYLGTIGGSSVQGTTRRVLATLIGHSLAMAINWNGSNNKKAFRDLALKRVVVGKFIIA</sequence>
<dbReference type="Pfam" id="PF16064">
    <property type="entry name" value="DUF4806"/>
    <property type="match status" value="1"/>
</dbReference>
<protein>
    <recommendedName>
        <fullName evidence="1">DUF4806 domain-containing protein</fullName>
    </recommendedName>
</protein>
<gene>
    <name evidence="3" type="ORF">ACEWY4_019118</name>
    <name evidence="2" type="ORF">ACEWY4_021476</name>
</gene>
<evidence type="ECO:0000313" key="3">
    <source>
        <dbReference type="EMBL" id="KAL2085798.1"/>
    </source>
</evidence>
<reference evidence="3 4" key="1">
    <citation type="submission" date="2024-09" db="EMBL/GenBank/DDBJ databases">
        <title>A chromosome-level genome assembly of Gray's grenadier anchovy, Coilia grayii.</title>
        <authorList>
            <person name="Fu Z."/>
        </authorList>
    </citation>
    <scope>NUCLEOTIDE SEQUENCE [LARGE SCALE GENOMIC DNA]</scope>
    <source>
        <strain evidence="3">G4</strain>
        <tissue evidence="3">Muscle</tissue>
    </source>
</reference>
<dbReference type="Proteomes" id="UP001591681">
    <property type="component" value="Unassembled WGS sequence"/>
</dbReference>
<keyword evidence="4" id="KW-1185">Reference proteome</keyword>
<evidence type="ECO:0000313" key="4">
    <source>
        <dbReference type="Proteomes" id="UP001591681"/>
    </source>
</evidence>
<comment type="caution">
    <text evidence="3">The sequence shown here is derived from an EMBL/GenBank/DDBJ whole genome shotgun (WGS) entry which is preliminary data.</text>
</comment>
<feature type="domain" description="DUF4806" evidence="1">
    <location>
        <begin position="17"/>
        <end position="90"/>
    </location>
</feature>
<dbReference type="EMBL" id="JBHFQA010000018">
    <property type="protein sequence ID" value="KAL2083703.1"/>
    <property type="molecule type" value="Genomic_DNA"/>
</dbReference>
<evidence type="ECO:0000259" key="1">
    <source>
        <dbReference type="Pfam" id="PF16064"/>
    </source>
</evidence>
<proteinExistence type="predicted"/>
<dbReference type="PANTHER" id="PTHR34153:SF2">
    <property type="entry name" value="SI:CH211-262H13.3-RELATED"/>
    <property type="match status" value="1"/>
</dbReference>
<dbReference type="PANTHER" id="PTHR34153">
    <property type="entry name" value="SI:CH211-262H13.3-RELATED-RELATED"/>
    <property type="match status" value="1"/>
</dbReference>